<reference evidence="3 4" key="2">
    <citation type="journal article" date="2007" name="PLoS Biol.">
        <title>Principles of genome evolution in the Drosophila melanogaster species group.</title>
        <authorList>
            <person name="Ranz J.M."/>
            <person name="Maurin D."/>
            <person name="Chan Y.S."/>
            <person name="von Grotthuss M."/>
            <person name="Hillier L.W."/>
            <person name="Roote J."/>
            <person name="Ashburner M."/>
            <person name="Bergman C.M."/>
        </authorList>
    </citation>
    <scope>NUCLEOTIDE SEQUENCE [LARGE SCALE GENOMIC DNA]</scope>
    <source>
        <strain evidence="4">Tai18E2 / Tucson 14021-0261.01</strain>
    </source>
</reference>
<dbReference type="Proteomes" id="UP000002282">
    <property type="component" value="Chromosome 2L"/>
</dbReference>
<proteinExistence type="predicted"/>
<evidence type="ECO:0000313" key="4">
    <source>
        <dbReference type="Proteomes" id="UP000002282"/>
    </source>
</evidence>
<dbReference type="AlphaFoldDB" id="A0A0R1DNZ2"/>
<keyword evidence="4" id="KW-1185">Reference proteome</keyword>
<feature type="region of interest" description="Disordered" evidence="1">
    <location>
        <begin position="23"/>
        <end position="60"/>
    </location>
</feature>
<organism evidence="3 4">
    <name type="scientific">Drosophila yakuba</name>
    <name type="common">Fruit fly</name>
    <dbReference type="NCBI Taxonomy" id="7245"/>
    <lineage>
        <taxon>Eukaryota</taxon>
        <taxon>Metazoa</taxon>
        <taxon>Ecdysozoa</taxon>
        <taxon>Arthropoda</taxon>
        <taxon>Hexapoda</taxon>
        <taxon>Insecta</taxon>
        <taxon>Pterygota</taxon>
        <taxon>Neoptera</taxon>
        <taxon>Endopterygota</taxon>
        <taxon>Diptera</taxon>
        <taxon>Brachycera</taxon>
        <taxon>Muscomorpha</taxon>
        <taxon>Ephydroidea</taxon>
        <taxon>Drosophilidae</taxon>
        <taxon>Drosophila</taxon>
        <taxon>Sophophora</taxon>
    </lineage>
</organism>
<accession>A0A0R1DNZ2</accession>
<evidence type="ECO:0000313" key="3">
    <source>
        <dbReference type="EMBL" id="KRJ98670.1"/>
    </source>
</evidence>
<keyword evidence="2" id="KW-0732">Signal</keyword>
<dbReference type="KEGG" id="dya:Dyak_GE28147"/>
<reference evidence="3 4" key="1">
    <citation type="journal article" date="2007" name="Nature">
        <title>Evolution of genes and genomes on the Drosophila phylogeny.</title>
        <authorList>
            <consortium name="Drosophila 12 Genomes Consortium"/>
            <person name="Clark A.G."/>
            <person name="Eisen M.B."/>
            <person name="Smith D.R."/>
            <person name="Bergman C.M."/>
            <person name="Oliver B."/>
            <person name="Markow T.A."/>
            <person name="Kaufman T.C."/>
            <person name="Kellis M."/>
            <person name="Gelbart W."/>
            <person name="Iyer V.N."/>
            <person name="Pollard D.A."/>
            <person name="Sackton T.B."/>
            <person name="Larracuente A.M."/>
            <person name="Singh N.D."/>
            <person name="Abad J.P."/>
            <person name="Abt D.N."/>
            <person name="Adryan B."/>
            <person name="Aguade M."/>
            <person name="Akashi H."/>
            <person name="Anderson W.W."/>
            <person name="Aquadro C.F."/>
            <person name="Ardell D.H."/>
            <person name="Arguello R."/>
            <person name="Artieri C.G."/>
            <person name="Barbash D.A."/>
            <person name="Barker D."/>
            <person name="Barsanti P."/>
            <person name="Batterham P."/>
            <person name="Batzoglou S."/>
            <person name="Begun D."/>
            <person name="Bhutkar A."/>
            <person name="Blanco E."/>
            <person name="Bosak S.A."/>
            <person name="Bradley R.K."/>
            <person name="Brand A.D."/>
            <person name="Brent M.R."/>
            <person name="Brooks A.N."/>
            <person name="Brown R.H."/>
            <person name="Butlin R.K."/>
            <person name="Caggese C."/>
            <person name="Calvi B.R."/>
            <person name="Bernardo de Carvalho A."/>
            <person name="Caspi A."/>
            <person name="Castrezana S."/>
            <person name="Celniker S.E."/>
            <person name="Chang J.L."/>
            <person name="Chapple C."/>
            <person name="Chatterji S."/>
            <person name="Chinwalla A."/>
            <person name="Civetta A."/>
            <person name="Clifton S.W."/>
            <person name="Comeron J.M."/>
            <person name="Costello J.C."/>
            <person name="Coyne J.A."/>
            <person name="Daub J."/>
            <person name="David R.G."/>
            <person name="Delcher A.L."/>
            <person name="Delehaunty K."/>
            <person name="Do C.B."/>
            <person name="Ebling H."/>
            <person name="Edwards K."/>
            <person name="Eickbush T."/>
            <person name="Evans J.D."/>
            <person name="Filipski A."/>
            <person name="Findeiss S."/>
            <person name="Freyhult E."/>
            <person name="Fulton L."/>
            <person name="Fulton R."/>
            <person name="Garcia A.C."/>
            <person name="Gardiner A."/>
            <person name="Garfield D.A."/>
            <person name="Garvin B.E."/>
            <person name="Gibson G."/>
            <person name="Gilbert D."/>
            <person name="Gnerre S."/>
            <person name="Godfrey J."/>
            <person name="Good R."/>
            <person name="Gotea V."/>
            <person name="Gravely B."/>
            <person name="Greenberg A.J."/>
            <person name="Griffiths-Jones S."/>
            <person name="Gross S."/>
            <person name="Guigo R."/>
            <person name="Gustafson E.A."/>
            <person name="Haerty W."/>
            <person name="Hahn M.W."/>
            <person name="Halligan D.L."/>
            <person name="Halpern A.L."/>
            <person name="Halter G.M."/>
            <person name="Han M.V."/>
            <person name="Heger A."/>
            <person name="Hillier L."/>
            <person name="Hinrichs A.S."/>
            <person name="Holmes I."/>
            <person name="Hoskins R.A."/>
            <person name="Hubisz M.J."/>
            <person name="Hultmark D."/>
            <person name="Huntley M.A."/>
            <person name="Jaffe D.B."/>
            <person name="Jagadeeshan S."/>
            <person name="Jeck W.R."/>
            <person name="Johnson J."/>
            <person name="Jones C.D."/>
            <person name="Jordan W.C."/>
            <person name="Karpen G.H."/>
            <person name="Kataoka E."/>
            <person name="Keightley P.D."/>
            <person name="Kheradpour P."/>
            <person name="Kirkness E.F."/>
            <person name="Koerich L.B."/>
            <person name="Kristiansen K."/>
            <person name="Kudrna D."/>
            <person name="Kulathinal R.J."/>
            <person name="Kumar S."/>
            <person name="Kwok R."/>
            <person name="Lander E."/>
            <person name="Langley C.H."/>
            <person name="Lapoint R."/>
            <person name="Lazzaro B.P."/>
            <person name="Lee S.J."/>
            <person name="Levesque L."/>
            <person name="Li R."/>
            <person name="Lin C.F."/>
            <person name="Lin M.F."/>
            <person name="Lindblad-Toh K."/>
            <person name="Llopart A."/>
            <person name="Long M."/>
            <person name="Low L."/>
            <person name="Lozovsky E."/>
            <person name="Lu J."/>
            <person name="Luo M."/>
            <person name="Machado C.A."/>
            <person name="Makalowski W."/>
            <person name="Marzo M."/>
            <person name="Matsuda M."/>
            <person name="Matzkin L."/>
            <person name="McAllister B."/>
            <person name="McBride C.S."/>
            <person name="McKernan B."/>
            <person name="McKernan K."/>
            <person name="Mendez-Lago M."/>
            <person name="Minx P."/>
            <person name="Mollenhauer M.U."/>
            <person name="Montooth K."/>
            <person name="Mount S.M."/>
            <person name="Mu X."/>
            <person name="Myers E."/>
            <person name="Negre B."/>
            <person name="Newfeld S."/>
            <person name="Nielsen R."/>
            <person name="Noor M.A."/>
            <person name="O'Grady P."/>
            <person name="Pachter L."/>
            <person name="Papaceit M."/>
            <person name="Parisi M.J."/>
            <person name="Parisi M."/>
            <person name="Parts L."/>
            <person name="Pedersen J.S."/>
            <person name="Pesole G."/>
            <person name="Phillippy A.M."/>
            <person name="Ponting C.P."/>
            <person name="Pop M."/>
            <person name="Porcelli D."/>
            <person name="Powell J.R."/>
            <person name="Prohaska S."/>
            <person name="Pruitt K."/>
            <person name="Puig M."/>
            <person name="Quesneville H."/>
            <person name="Ram K.R."/>
            <person name="Rand D."/>
            <person name="Rasmussen M.D."/>
            <person name="Reed L.K."/>
            <person name="Reenan R."/>
            <person name="Reily A."/>
            <person name="Remington K.A."/>
            <person name="Rieger T.T."/>
            <person name="Ritchie M.G."/>
            <person name="Robin C."/>
            <person name="Rogers Y.H."/>
            <person name="Rohde C."/>
            <person name="Rozas J."/>
            <person name="Rubenfield M.J."/>
            <person name="Ruiz A."/>
            <person name="Russo S."/>
            <person name="Salzberg S.L."/>
            <person name="Sanchez-Gracia A."/>
            <person name="Saranga D.J."/>
            <person name="Sato H."/>
            <person name="Schaeffer S.W."/>
            <person name="Schatz M.C."/>
            <person name="Schlenke T."/>
            <person name="Schwartz R."/>
            <person name="Segarra C."/>
            <person name="Singh R.S."/>
            <person name="Sirot L."/>
            <person name="Sirota M."/>
            <person name="Sisneros N.B."/>
            <person name="Smith C.D."/>
            <person name="Smith T.F."/>
            <person name="Spieth J."/>
            <person name="Stage D.E."/>
            <person name="Stark A."/>
            <person name="Stephan W."/>
            <person name="Strausberg R.L."/>
            <person name="Strempel S."/>
            <person name="Sturgill D."/>
            <person name="Sutton G."/>
            <person name="Sutton G.G."/>
            <person name="Tao W."/>
            <person name="Teichmann S."/>
            <person name="Tobari Y.N."/>
            <person name="Tomimura Y."/>
            <person name="Tsolas J.M."/>
            <person name="Valente V.L."/>
            <person name="Venter E."/>
            <person name="Venter J.C."/>
            <person name="Vicario S."/>
            <person name="Vieira F.G."/>
            <person name="Vilella A.J."/>
            <person name="Villasante A."/>
            <person name="Walenz B."/>
            <person name="Wang J."/>
            <person name="Wasserman M."/>
            <person name="Watts T."/>
            <person name="Wilson D."/>
            <person name="Wilson R.K."/>
            <person name="Wing R.A."/>
            <person name="Wolfner M.F."/>
            <person name="Wong A."/>
            <person name="Wong G.K."/>
            <person name="Wu C.I."/>
            <person name="Wu G."/>
            <person name="Yamamoto D."/>
            <person name="Yang H.P."/>
            <person name="Yang S.P."/>
            <person name="Yorke J.A."/>
            <person name="Yoshida K."/>
            <person name="Zdobnov E."/>
            <person name="Zhang P."/>
            <person name="Zhang Y."/>
            <person name="Zimin A.V."/>
            <person name="Baldwin J."/>
            <person name="Abdouelleil A."/>
            <person name="Abdulkadir J."/>
            <person name="Abebe A."/>
            <person name="Abera B."/>
            <person name="Abreu J."/>
            <person name="Acer S.C."/>
            <person name="Aftuck L."/>
            <person name="Alexander A."/>
            <person name="An P."/>
            <person name="Anderson E."/>
            <person name="Anderson S."/>
            <person name="Arachi H."/>
            <person name="Azer M."/>
            <person name="Bachantsang P."/>
            <person name="Barry A."/>
            <person name="Bayul T."/>
            <person name="Berlin A."/>
            <person name="Bessette D."/>
            <person name="Bloom T."/>
            <person name="Blye J."/>
            <person name="Boguslavskiy L."/>
            <person name="Bonnet C."/>
            <person name="Boukhgalter B."/>
            <person name="Bourzgui I."/>
            <person name="Brown A."/>
            <person name="Cahill P."/>
            <person name="Channer S."/>
            <person name="Cheshatsang Y."/>
            <person name="Chuda L."/>
            <person name="Citroen M."/>
            <person name="Collymore A."/>
            <person name="Cooke P."/>
            <person name="Costello M."/>
            <person name="D'Aco K."/>
            <person name="Daza R."/>
            <person name="De Haan G."/>
            <person name="DeGray S."/>
            <person name="DeMaso C."/>
            <person name="Dhargay N."/>
            <person name="Dooley K."/>
            <person name="Dooley E."/>
            <person name="Doricent M."/>
            <person name="Dorje P."/>
            <person name="Dorjee K."/>
            <person name="Dupes A."/>
            <person name="Elong R."/>
            <person name="Falk J."/>
            <person name="Farina A."/>
            <person name="Faro S."/>
            <person name="Ferguson D."/>
            <person name="Fisher S."/>
            <person name="Foley C.D."/>
            <person name="Franke A."/>
            <person name="Friedrich D."/>
            <person name="Gadbois L."/>
            <person name="Gearin G."/>
            <person name="Gearin C.R."/>
            <person name="Giannoukos G."/>
            <person name="Goode T."/>
            <person name="Graham J."/>
            <person name="Grandbois E."/>
            <person name="Grewal S."/>
            <person name="Gyaltsen K."/>
            <person name="Hafez N."/>
            <person name="Hagos B."/>
            <person name="Hall J."/>
            <person name="Henson C."/>
            <person name="Hollinger A."/>
            <person name="Honan T."/>
            <person name="Huard M.D."/>
            <person name="Hughes L."/>
            <person name="Hurhula B."/>
            <person name="Husby M.E."/>
            <person name="Kamat A."/>
            <person name="Kanga B."/>
            <person name="Kashin S."/>
            <person name="Khazanovich D."/>
            <person name="Kisner P."/>
            <person name="Lance K."/>
            <person name="Lara M."/>
            <person name="Lee W."/>
            <person name="Lennon N."/>
            <person name="Letendre F."/>
            <person name="LeVine R."/>
            <person name="Lipovsky A."/>
            <person name="Liu X."/>
            <person name="Liu J."/>
            <person name="Liu S."/>
            <person name="Lokyitsang T."/>
            <person name="Lokyitsang Y."/>
            <person name="Lubonja R."/>
            <person name="Lui A."/>
            <person name="MacDonald P."/>
            <person name="Magnisalis V."/>
            <person name="Maru K."/>
            <person name="Matthews C."/>
            <person name="McCusker W."/>
            <person name="McDonough S."/>
            <person name="Mehta T."/>
            <person name="Meldrim J."/>
            <person name="Meneus L."/>
            <person name="Mihai O."/>
            <person name="Mihalev A."/>
            <person name="Mihova T."/>
            <person name="Mittelman R."/>
            <person name="Mlenga V."/>
            <person name="Montmayeur A."/>
            <person name="Mulrain L."/>
            <person name="Navidi A."/>
            <person name="Naylor J."/>
            <person name="Negash T."/>
            <person name="Nguyen T."/>
            <person name="Nguyen N."/>
            <person name="Nicol R."/>
            <person name="Norbu C."/>
            <person name="Norbu N."/>
            <person name="Novod N."/>
            <person name="O'Neill B."/>
            <person name="Osman S."/>
            <person name="Markiewicz E."/>
            <person name="Oyono O.L."/>
            <person name="Patti C."/>
            <person name="Phunkhang P."/>
            <person name="Pierre F."/>
            <person name="Priest M."/>
            <person name="Raghuraman S."/>
            <person name="Rege F."/>
            <person name="Reyes R."/>
            <person name="Rise C."/>
            <person name="Rogov P."/>
            <person name="Ross K."/>
            <person name="Ryan E."/>
            <person name="Settipalli S."/>
            <person name="Shea T."/>
            <person name="Sherpa N."/>
            <person name="Shi L."/>
            <person name="Shih D."/>
            <person name="Sparrow T."/>
            <person name="Spaulding J."/>
            <person name="Stalker J."/>
            <person name="Stange-Thomann N."/>
            <person name="Stavropoulos S."/>
            <person name="Stone C."/>
            <person name="Strader C."/>
            <person name="Tesfaye S."/>
            <person name="Thomson T."/>
            <person name="Thoulutsang Y."/>
            <person name="Thoulutsang D."/>
            <person name="Topham K."/>
            <person name="Topping I."/>
            <person name="Tsamla T."/>
            <person name="Vassiliev H."/>
            <person name="Vo A."/>
            <person name="Wangchuk T."/>
            <person name="Wangdi T."/>
            <person name="Weiand M."/>
            <person name="Wilkinson J."/>
            <person name="Wilson A."/>
            <person name="Yadav S."/>
            <person name="Young G."/>
            <person name="Yu Q."/>
            <person name="Zembek L."/>
            <person name="Zhong D."/>
            <person name="Zimmer A."/>
            <person name="Zwirko Z."/>
            <person name="Jaffe D.B."/>
            <person name="Alvarez P."/>
            <person name="Brockman W."/>
            <person name="Butler J."/>
            <person name="Chin C."/>
            <person name="Gnerre S."/>
            <person name="Grabherr M."/>
            <person name="Kleber M."/>
            <person name="Mauceli E."/>
            <person name="MacCallum I."/>
        </authorList>
    </citation>
    <scope>NUCLEOTIDE SEQUENCE [LARGE SCALE GENOMIC DNA]</scope>
    <source>
        <strain evidence="4">Tai18E2 / Tucson 14021-0261.01</strain>
    </source>
</reference>
<protein>
    <submittedName>
        <fullName evidence="3">Uncharacterized protein</fullName>
    </submittedName>
</protein>
<sequence length="115" mass="12317">MSPKLGLVVLLLCAVLVGVESFTPHRAPPKRAPQEKKYVPRTFGASSQISESSSGPKFPPMTGSFDVGFEHVIEQGFSSSFDGSFPLRPPPGGCSHGCESFNMLAGKSKDRFSKN</sequence>
<evidence type="ECO:0000256" key="2">
    <source>
        <dbReference type="SAM" id="SignalP"/>
    </source>
</evidence>
<gene>
    <name evidence="3" type="primary">Dyak\GE28147</name>
    <name evidence="3" type="synonym">GE28147</name>
    <name evidence="3" type="ORF">Dyak_GE28147</name>
</gene>
<evidence type="ECO:0000256" key="1">
    <source>
        <dbReference type="SAM" id="MobiDB-lite"/>
    </source>
</evidence>
<feature type="chain" id="PRO_5006402718" evidence="2">
    <location>
        <begin position="22"/>
        <end position="115"/>
    </location>
</feature>
<name>A0A0R1DNZ2_DROYA</name>
<feature type="signal peptide" evidence="2">
    <location>
        <begin position="1"/>
        <end position="21"/>
    </location>
</feature>
<dbReference type="EMBL" id="CM000157">
    <property type="protein sequence ID" value="KRJ98670.1"/>
    <property type="molecule type" value="Genomic_DNA"/>
</dbReference>